<organism evidence="1 2">
    <name type="scientific">Elysia marginata</name>
    <dbReference type="NCBI Taxonomy" id="1093978"/>
    <lineage>
        <taxon>Eukaryota</taxon>
        <taxon>Metazoa</taxon>
        <taxon>Spiralia</taxon>
        <taxon>Lophotrochozoa</taxon>
        <taxon>Mollusca</taxon>
        <taxon>Gastropoda</taxon>
        <taxon>Heterobranchia</taxon>
        <taxon>Euthyneura</taxon>
        <taxon>Panpulmonata</taxon>
        <taxon>Sacoglossa</taxon>
        <taxon>Placobranchoidea</taxon>
        <taxon>Plakobranchidae</taxon>
        <taxon>Elysia</taxon>
    </lineage>
</organism>
<accession>A0AAV4F2I8</accession>
<gene>
    <name evidence="1" type="ORF">ElyMa_000248700</name>
</gene>
<keyword evidence="2" id="KW-1185">Reference proteome</keyword>
<evidence type="ECO:0000313" key="2">
    <source>
        <dbReference type="Proteomes" id="UP000762676"/>
    </source>
</evidence>
<comment type="caution">
    <text evidence="1">The sequence shown here is derived from an EMBL/GenBank/DDBJ whole genome shotgun (WGS) entry which is preliminary data.</text>
</comment>
<name>A0AAV4F2I8_9GAST</name>
<sequence>MTGPAIIAVNHDPPDGVTGFLALSHKKDSRNKHNCYDDNKDEKTITGWIKTKRIERQEARQRVIPSKQATPTQGLLQKLTSGTATAMEAVWRFPVPPPTTLGRYMYQTTRMAPGSTGLAWVLRCCCCRSLRFLRVTN</sequence>
<proteinExistence type="predicted"/>
<dbReference type="Proteomes" id="UP000762676">
    <property type="component" value="Unassembled WGS sequence"/>
</dbReference>
<evidence type="ECO:0000313" key="1">
    <source>
        <dbReference type="EMBL" id="GFR67261.1"/>
    </source>
</evidence>
<dbReference type="EMBL" id="BMAT01000493">
    <property type="protein sequence ID" value="GFR67261.1"/>
    <property type="molecule type" value="Genomic_DNA"/>
</dbReference>
<reference evidence="1 2" key="1">
    <citation type="journal article" date="2021" name="Elife">
        <title>Chloroplast acquisition without the gene transfer in kleptoplastic sea slugs, Plakobranchus ocellatus.</title>
        <authorList>
            <person name="Maeda T."/>
            <person name="Takahashi S."/>
            <person name="Yoshida T."/>
            <person name="Shimamura S."/>
            <person name="Takaki Y."/>
            <person name="Nagai Y."/>
            <person name="Toyoda A."/>
            <person name="Suzuki Y."/>
            <person name="Arimoto A."/>
            <person name="Ishii H."/>
            <person name="Satoh N."/>
            <person name="Nishiyama T."/>
            <person name="Hasebe M."/>
            <person name="Maruyama T."/>
            <person name="Minagawa J."/>
            <person name="Obokata J."/>
            <person name="Shigenobu S."/>
        </authorList>
    </citation>
    <scope>NUCLEOTIDE SEQUENCE [LARGE SCALE GENOMIC DNA]</scope>
</reference>
<protein>
    <submittedName>
        <fullName evidence="1">Uncharacterized protein</fullName>
    </submittedName>
</protein>
<dbReference type="AlphaFoldDB" id="A0AAV4F2I8"/>